<feature type="non-terminal residue" evidence="1">
    <location>
        <position position="1"/>
    </location>
</feature>
<gene>
    <name evidence="1" type="ORF">METZ01_LOCUS180786</name>
</gene>
<accession>A0A382CQ40</accession>
<organism evidence="1">
    <name type="scientific">marine metagenome</name>
    <dbReference type="NCBI Taxonomy" id="408172"/>
    <lineage>
        <taxon>unclassified sequences</taxon>
        <taxon>metagenomes</taxon>
        <taxon>ecological metagenomes</taxon>
    </lineage>
</organism>
<evidence type="ECO:0000313" key="1">
    <source>
        <dbReference type="EMBL" id="SVB27932.1"/>
    </source>
</evidence>
<sequence>ANEDIANSKKNIKVSCKIKALGTAWNDENVNETKVNYVRFV</sequence>
<name>A0A382CQ40_9ZZZZ</name>
<dbReference type="EMBL" id="UINC01035472">
    <property type="protein sequence ID" value="SVB27932.1"/>
    <property type="molecule type" value="Genomic_DNA"/>
</dbReference>
<proteinExistence type="predicted"/>
<protein>
    <submittedName>
        <fullName evidence="1">Uncharacterized protein</fullName>
    </submittedName>
</protein>
<dbReference type="AlphaFoldDB" id="A0A382CQ40"/>
<reference evidence="1" key="1">
    <citation type="submission" date="2018-05" db="EMBL/GenBank/DDBJ databases">
        <authorList>
            <person name="Lanie J.A."/>
            <person name="Ng W.-L."/>
            <person name="Kazmierczak K.M."/>
            <person name="Andrzejewski T.M."/>
            <person name="Davidsen T.M."/>
            <person name="Wayne K.J."/>
            <person name="Tettelin H."/>
            <person name="Glass J.I."/>
            <person name="Rusch D."/>
            <person name="Podicherti R."/>
            <person name="Tsui H.-C.T."/>
            <person name="Winkler M.E."/>
        </authorList>
    </citation>
    <scope>NUCLEOTIDE SEQUENCE</scope>
</reference>